<dbReference type="STRING" id="692275.N1QHT4"/>
<evidence type="ECO:0000259" key="1">
    <source>
        <dbReference type="PROSITE" id="PS50263"/>
    </source>
</evidence>
<dbReference type="InterPro" id="IPR003010">
    <property type="entry name" value="C-N_Hydrolase"/>
</dbReference>
<dbReference type="Gene3D" id="3.60.110.10">
    <property type="entry name" value="Carbon-nitrogen hydrolase"/>
    <property type="match status" value="1"/>
</dbReference>
<keyword evidence="3" id="KW-1185">Reference proteome</keyword>
<feature type="domain" description="CN hydrolase" evidence="1">
    <location>
        <begin position="1"/>
        <end position="318"/>
    </location>
</feature>
<dbReference type="Proteomes" id="UP000016931">
    <property type="component" value="Unassembled WGS sequence"/>
</dbReference>
<protein>
    <submittedName>
        <fullName evidence="2">Carbon-nitrogen hydrolase</fullName>
    </submittedName>
</protein>
<dbReference type="InterPro" id="IPR039703">
    <property type="entry name" value="Nta1"/>
</dbReference>
<organism evidence="2 3">
    <name type="scientific">Sphaerulina musiva (strain SO2202)</name>
    <name type="common">Poplar stem canker fungus</name>
    <name type="synonym">Septoria musiva</name>
    <dbReference type="NCBI Taxonomy" id="692275"/>
    <lineage>
        <taxon>Eukaryota</taxon>
        <taxon>Fungi</taxon>
        <taxon>Dikarya</taxon>
        <taxon>Ascomycota</taxon>
        <taxon>Pezizomycotina</taxon>
        <taxon>Dothideomycetes</taxon>
        <taxon>Dothideomycetidae</taxon>
        <taxon>Mycosphaerellales</taxon>
        <taxon>Mycosphaerellaceae</taxon>
        <taxon>Sphaerulina</taxon>
    </lineage>
</organism>
<gene>
    <name evidence="2" type="ORF">SEPMUDRAFT_149813</name>
</gene>
<proteinExistence type="predicted"/>
<dbReference type="OMA" id="VKILCWD"/>
<dbReference type="Pfam" id="PF00795">
    <property type="entry name" value="CN_hydrolase"/>
    <property type="match status" value="1"/>
</dbReference>
<name>N1QHT4_SPHMS</name>
<dbReference type="SUPFAM" id="SSF56317">
    <property type="entry name" value="Carbon-nitrogen hydrolase"/>
    <property type="match status" value="1"/>
</dbReference>
<dbReference type="GO" id="GO:0070773">
    <property type="term" value="F:protein-N-terminal glutamine amidohydrolase activity"/>
    <property type="evidence" value="ECO:0007669"/>
    <property type="project" value="InterPro"/>
</dbReference>
<evidence type="ECO:0000313" key="3">
    <source>
        <dbReference type="Proteomes" id="UP000016931"/>
    </source>
</evidence>
<evidence type="ECO:0000313" key="2">
    <source>
        <dbReference type="EMBL" id="EMF12014.1"/>
    </source>
</evidence>
<dbReference type="eggNOG" id="KOG0806">
    <property type="taxonomic scope" value="Eukaryota"/>
</dbReference>
<dbReference type="RefSeq" id="XP_016760135.1">
    <property type="nucleotide sequence ID" value="XM_016905785.1"/>
</dbReference>
<dbReference type="AlphaFoldDB" id="N1QHT4"/>
<accession>N1QHT4</accession>
<dbReference type="PANTHER" id="PTHR11750">
    <property type="entry name" value="PROTEIN N-TERMINAL AMIDASE"/>
    <property type="match status" value="1"/>
</dbReference>
<dbReference type="GeneID" id="27902922"/>
<dbReference type="PROSITE" id="PS50263">
    <property type="entry name" value="CN_HYDROLASE"/>
    <property type="match status" value="1"/>
</dbReference>
<dbReference type="HOGENOM" id="CLU_009854_1_1_1"/>
<dbReference type="OrthoDB" id="201515at2759"/>
<keyword evidence="2" id="KW-0378">Hydrolase</keyword>
<dbReference type="PANTHER" id="PTHR11750:SF26">
    <property type="entry name" value="PROTEIN N-TERMINAL AMIDASE"/>
    <property type="match status" value="1"/>
</dbReference>
<dbReference type="EMBL" id="KB456265">
    <property type="protein sequence ID" value="EMF12014.1"/>
    <property type="molecule type" value="Genomic_DNA"/>
</dbReference>
<dbReference type="InterPro" id="IPR036526">
    <property type="entry name" value="C-N_Hydrolase_sf"/>
</dbReference>
<dbReference type="GO" id="GO:0030163">
    <property type="term" value="P:protein catabolic process"/>
    <property type="evidence" value="ECO:0007669"/>
    <property type="project" value="TreeGrafter"/>
</dbReference>
<sequence length="332" mass="36602">MKIAILQFNPKLGAVEANIRHADSLLSKCTANIELLVLPEMAFSGYNFPSLAAITPYLEPTTDGITTQWAIKTARERQCHVVVGYPEKTSSSSPTTPNGNSTPNYNSIVTISPEGHILANYRKSFLYYTDETWATEGFPSTPSRKPFYTSHLPGLGPVGQGICMDINPYRFETPWTDYEFATRMLAAECRMVIVSMAWLTRLTPEDTEATAPHTPDMETVAYWLERFWPFVDSQPTEPIVVVLANRCGSEGGGKGFVKMEHGESIEMGDRVAYAGSSCVMRFQGGSVKLWERMDGGKKGEVGMLGKGEETVLVVDTGVQASYLLQQKKKNAA</sequence>
<reference evidence="2 3" key="1">
    <citation type="journal article" date="2012" name="PLoS Pathog.">
        <title>Diverse lifestyles and strategies of plant pathogenesis encoded in the genomes of eighteen Dothideomycetes fungi.</title>
        <authorList>
            <person name="Ohm R.A."/>
            <person name="Feau N."/>
            <person name="Henrissat B."/>
            <person name="Schoch C.L."/>
            <person name="Horwitz B.A."/>
            <person name="Barry K.W."/>
            <person name="Condon B.J."/>
            <person name="Copeland A.C."/>
            <person name="Dhillon B."/>
            <person name="Glaser F."/>
            <person name="Hesse C.N."/>
            <person name="Kosti I."/>
            <person name="LaButti K."/>
            <person name="Lindquist E.A."/>
            <person name="Lucas S."/>
            <person name="Salamov A.A."/>
            <person name="Bradshaw R.E."/>
            <person name="Ciuffetti L."/>
            <person name="Hamelin R.C."/>
            <person name="Kema G.H.J."/>
            <person name="Lawrence C."/>
            <person name="Scott J.A."/>
            <person name="Spatafora J.W."/>
            <person name="Turgeon B.G."/>
            <person name="de Wit P.J.G.M."/>
            <person name="Zhong S."/>
            <person name="Goodwin S.B."/>
            <person name="Grigoriev I.V."/>
        </authorList>
    </citation>
    <scope>NUCLEOTIDE SEQUENCE [LARGE SCALE GENOMIC DNA]</scope>
    <source>
        <strain evidence="2 3">SO2202</strain>
    </source>
</reference>
<dbReference type="GO" id="GO:0008418">
    <property type="term" value="F:protein-N-terminal asparagine amidohydrolase activity"/>
    <property type="evidence" value="ECO:0007669"/>
    <property type="project" value="InterPro"/>
</dbReference>